<evidence type="ECO:0000259" key="4">
    <source>
        <dbReference type="Pfam" id="PF00535"/>
    </source>
</evidence>
<sequence length="286" mass="32141">METDSRPLFSLVFLTWNAGEAILRTLESVEQQSFTDYEIVVVDNNSQDDTLQLLRNAHSGDDSVRIVENEQNRGFSRGINRGIRESDGQYICCYNHDTLFPDGYLRTLSERVTPDAVWTTARRNYRVSSERTCVRLLSQYRFTLPYRVDSLSGVAEVNYVPGDGVIVPRGIYRDVLSGQVFDPAMPLRVEDVDLSLRLADAGVPMRAILDTQSIHPDNDDMYAPSVRNFVTLAKMIRARVVVHRKNTDSLLPIVIAASSIVLNPLVIYCTAYPRSADAFLNVTSVS</sequence>
<protein>
    <submittedName>
        <fullName evidence="5">Putative glycosyltransferase</fullName>
    </submittedName>
</protein>
<dbReference type="EMBL" id="AOMC01000107">
    <property type="protein sequence ID" value="EMA44513.1"/>
    <property type="molecule type" value="Genomic_DNA"/>
</dbReference>
<dbReference type="Gene3D" id="3.90.550.10">
    <property type="entry name" value="Spore Coat Polysaccharide Biosynthesis Protein SpsA, Chain A"/>
    <property type="match status" value="1"/>
</dbReference>
<dbReference type="AlphaFoldDB" id="M0MGQ7"/>
<accession>M0MGQ7</accession>
<evidence type="ECO:0000256" key="2">
    <source>
        <dbReference type="ARBA" id="ARBA00022676"/>
    </source>
</evidence>
<dbReference type="RefSeq" id="WP_004053724.1">
    <property type="nucleotide sequence ID" value="NZ_AOMC01000107.1"/>
</dbReference>
<dbReference type="OrthoDB" id="46222at2157"/>
<evidence type="ECO:0000313" key="5">
    <source>
        <dbReference type="EMBL" id="EMA44513.1"/>
    </source>
</evidence>
<dbReference type="PANTHER" id="PTHR43179">
    <property type="entry name" value="RHAMNOSYLTRANSFERASE WBBL"/>
    <property type="match status" value="1"/>
</dbReference>
<name>M0MGQ7_HALMO</name>
<organism evidence="5 6">
    <name type="scientific">Halococcus morrhuae DSM 1307</name>
    <dbReference type="NCBI Taxonomy" id="931277"/>
    <lineage>
        <taxon>Archaea</taxon>
        <taxon>Methanobacteriati</taxon>
        <taxon>Methanobacteriota</taxon>
        <taxon>Stenosarchaea group</taxon>
        <taxon>Halobacteria</taxon>
        <taxon>Halobacteriales</taxon>
        <taxon>Halococcaceae</taxon>
        <taxon>Halococcus</taxon>
    </lineage>
</organism>
<reference evidence="5 6" key="1">
    <citation type="journal article" date="2014" name="PLoS Genet.">
        <title>Phylogenetically driven sequencing of extremely halophilic archaea reveals strategies for static and dynamic osmo-response.</title>
        <authorList>
            <person name="Becker E.A."/>
            <person name="Seitzer P.M."/>
            <person name="Tritt A."/>
            <person name="Larsen D."/>
            <person name="Krusor M."/>
            <person name="Yao A.I."/>
            <person name="Wu D."/>
            <person name="Madern D."/>
            <person name="Eisen J.A."/>
            <person name="Darling A.E."/>
            <person name="Facciotti M.T."/>
        </authorList>
    </citation>
    <scope>NUCLEOTIDE SEQUENCE [LARGE SCALE GENOMIC DNA]</scope>
    <source>
        <strain evidence="5 6">DSM 1307</strain>
    </source>
</reference>
<dbReference type="Proteomes" id="UP000011568">
    <property type="component" value="Unassembled WGS sequence"/>
</dbReference>
<dbReference type="PATRIC" id="fig|931277.6.peg.1602"/>
<evidence type="ECO:0000256" key="3">
    <source>
        <dbReference type="ARBA" id="ARBA00022679"/>
    </source>
</evidence>
<dbReference type="Pfam" id="PF00535">
    <property type="entry name" value="Glycos_transf_2"/>
    <property type="match status" value="1"/>
</dbReference>
<dbReference type="PANTHER" id="PTHR43179:SF12">
    <property type="entry name" value="GALACTOFURANOSYLTRANSFERASE GLFT2"/>
    <property type="match status" value="1"/>
</dbReference>
<dbReference type="eggNOG" id="arCOG01383">
    <property type="taxonomic scope" value="Archaea"/>
</dbReference>
<proteinExistence type="inferred from homology"/>
<feature type="domain" description="Glycosyltransferase 2-like" evidence="4">
    <location>
        <begin position="10"/>
        <end position="121"/>
    </location>
</feature>
<keyword evidence="6" id="KW-1185">Reference proteome</keyword>
<keyword evidence="2" id="KW-0328">Glycosyltransferase</keyword>
<dbReference type="STRING" id="931277.C448_08194"/>
<evidence type="ECO:0000256" key="1">
    <source>
        <dbReference type="ARBA" id="ARBA00006739"/>
    </source>
</evidence>
<evidence type="ECO:0000313" key="6">
    <source>
        <dbReference type="Proteomes" id="UP000011568"/>
    </source>
</evidence>
<dbReference type="SUPFAM" id="SSF53448">
    <property type="entry name" value="Nucleotide-diphospho-sugar transferases"/>
    <property type="match status" value="1"/>
</dbReference>
<gene>
    <name evidence="5" type="ORF">C448_08194</name>
</gene>
<dbReference type="InterPro" id="IPR029044">
    <property type="entry name" value="Nucleotide-diphossugar_trans"/>
</dbReference>
<comment type="similarity">
    <text evidence="1">Belongs to the glycosyltransferase 2 family.</text>
</comment>
<dbReference type="InterPro" id="IPR001173">
    <property type="entry name" value="Glyco_trans_2-like"/>
</dbReference>
<comment type="caution">
    <text evidence="5">The sequence shown here is derived from an EMBL/GenBank/DDBJ whole genome shotgun (WGS) entry which is preliminary data.</text>
</comment>
<dbReference type="GO" id="GO:0016757">
    <property type="term" value="F:glycosyltransferase activity"/>
    <property type="evidence" value="ECO:0007669"/>
    <property type="project" value="UniProtKB-KW"/>
</dbReference>
<keyword evidence="3 5" id="KW-0808">Transferase</keyword>